<protein>
    <recommendedName>
        <fullName evidence="5">U6 snRNA phosphodiesterase 1</fullName>
    </recommendedName>
    <alternativeName>
        <fullName evidence="6">3'-5' RNA exonuclease USB1</fullName>
    </alternativeName>
</protein>
<evidence type="ECO:0000256" key="3">
    <source>
        <dbReference type="ARBA" id="ARBA00023239"/>
    </source>
</evidence>
<evidence type="ECO:0000313" key="9">
    <source>
        <dbReference type="Proteomes" id="UP000077315"/>
    </source>
</evidence>
<keyword evidence="1" id="KW-0540">Nuclease</keyword>
<dbReference type="GO" id="GO:0005634">
    <property type="term" value="C:nucleus"/>
    <property type="evidence" value="ECO:0007669"/>
    <property type="project" value="TreeGrafter"/>
</dbReference>
<keyword evidence="3" id="KW-0456">Lyase</keyword>
<dbReference type="Proteomes" id="UP000077315">
    <property type="component" value="Unassembled WGS sequence"/>
</dbReference>
<evidence type="ECO:0000313" key="8">
    <source>
        <dbReference type="EMBL" id="OAD72784.1"/>
    </source>
</evidence>
<dbReference type="PANTHER" id="PTHR13522">
    <property type="entry name" value="U6 SNRNA PHOSPHODIESTERASE 1"/>
    <property type="match status" value="1"/>
</dbReference>
<dbReference type="STRING" id="763407.A0A167MGK2"/>
<dbReference type="Gene3D" id="3.90.1140.10">
    <property type="entry name" value="Cyclic phosphodiesterase"/>
    <property type="match status" value="1"/>
</dbReference>
<name>A0A167MGK2_PHYB8</name>
<keyword evidence="4" id="KW-0539">Nucleus</keyword>
<gene>
    <name evidence="8" type="ORF">PHYBLDRAFT_65296</name>
</gene>
<organism evidence="8 9">
    <name type="scientific">Phycomyces blakesleeanus (strain ATCC 8743b / DSM 1359 / FGSC 10004 / NBRC 33097 / NRRL 1555)</name>
    <dbReference type="NCBI Taxonomy" id="763407"/>
    <lineage>
        <taxon>Eukaryota</taxon>
        <taxon>Fungi</taxon>
        <taxon>Fungi incertae sedis</taxon>
        <taxon>Mucoromycota</taxon>
        <taxon>Mucoromycotina</taxon>
        <taxon>Mucoromycetes</taxon>
        <taxon>Mucorales</taxon>
        <taxon>Phycomycetaceae</taxon>
        <taxon>Phycomyces</taxon>
    </lineage>
</organism>
<evidence type="ECO:0000256" key="6">
    <source>
        <dbReference type="ARBA" id="ARBA00030030"/>
    </source>
</evidence>
<dbReference type="GO" id="GO:0034477">
    <property type="term" value="P:U6 snRNA 3'-end processing"/>
    <property type="evidence" value="ECO:0007669"/>
    <property type="project" value="InterPro"/>
</dbReference>
<keyword evidence="9" id="KW-1185">Reference proteome</keyword>
<dbReference type="PANTHER" id="PTHR13522:SF3">
    <property type="entry name" value="U6 SNRNA PHOSPHODIESTERASE 1"/>
    <property type="match status" value="1"/>
</dbReference>
<evidence type="ECO:0000256" key="2">
    <source>
        <dbReference type="ARBA" id="ARBA00022801"/>
    </source>
</evidence>
<feature type="region of interest" description="Disordered" evidence="7">
    <location>
        <begin position="1"/>
        <end position="41"/>
    </location>
</feature>
<dbReference type="Pfam" id="PF09749">
    <property type="entry name" value="HVSL"/>
    <property type="match status" value="1"/>
</dbReference>
<keyword evidence="2" id="KW-0378">Hydrolase</keyword>
<dbReference type="VEuPathDB" id="FungiDB:PHYBLDRAFT_65296"/>
<accession>A0A167MGK2</accession>
<dbReference type="AlphaFoldDB" id="A0A167MGK2"/>
<dbReference type="RefSeq" id="XP_018290824.1">
    <property type="nucleotide sequence ID" value="XM_018441431.1"/>
</dbReference>
<evidence type="ECO:0000256" key="7">
    <source>
        <dbReference type="SAM" id="MobiDB-lite"/>
    </source>
</evidence>
<dbReference type="GeneID" id="29002337"/>
<evidence type="ECO:0000256" key="4">
    <source>
        <dbReference type="ARBA" id="ARBA00023242"/>
    </source>
</evidence>
<dbReference type="InterPro" id="IPR027521">
    <property type="entry name" value="Usb1"/>
</dbReference>
<proteinExistence type="predicted"/>
<dbReference type="EMBL" id="KV440982">
    <property type="protein sequence ID" value="OAD72784.1"/>
    <property type="molecule type" value="Genomic_DNA"/>
</dbReference>
<sequence>MQGLVDYDSESSDEYLRTPASLKRSNSEDTSPRKRQVMPPLPDFFKSVKTKISKESSAQLDAPSIKPFREDSWATHVFIKVDIGKEMQNILRVLLDQNKADIEESDRIISVPDQGKPLHISLSRCVVLRTHQLHTFESSIRKHLKDVQKFFISFANLSILTNDTGKASFLTAEVGAGYNELLKCLSAVDKIVERFKHPVFYQAGPPRFHASLVRANTSDLLQKALKEIPEDLVEDLRPVSTSVTKIYINMGNNIEKEIILKT</sequence>
<dbReference type="InParanoid" id="A0A167MGK2"/>
<dbReference type="GO" id="GO:0016829">
    <property type="term" value="F:lyase activity"/>
    <property type="evidence" value="ECO:0007669"/>
    <property type="project" value="UniProtKB-KW"/>
</dbReference>
<dbReference type="GO" id="GO:0000175">
    <property type="term" value="F:3'-5'-RNA exonuclease activity"/>
    <property type="evidence" value="ECO:0007669"/>
    <property type="project" value="TreeGrafter"/>
</dbReference>
<evidence type="ECO:0000256" key="1">
    <source>
        <dbReference type="ARBA" id="ARBA00022722"/>
    </source>
</evidence>
<reference evidence="9" key="1">
    <citation type="submission" date="2015-06" db="EMBL/GenBank/DDBJ databases">
        <title>Expansion of signal transduction pathways in fungi by whole-genome duplication.</title>
        <authorList>
            <consortium name="DOE Joint Genome Institute"/>
            <person name="Corrochano L.M."/>
            <person name="Kuo A."/>
            <person name="Marcet-Houben M."/>
            <person name="Polaino S."/>
            <person name="Salamov A."/>
            <person name="Villalobos J.M."/>
            <person name="Alvarez M.I."/>
            <person name="Avalos J."/>
            <person name="Benito E.P."/>
            <person name="Benoit I."/>
            <person name="Burger G."/>
            <person name="Camino L.P."/>
            <person name="Canovas D."/>
            <person name="Cerda-Olmedo E."/>
            <person name="Cheng J.-F."/>
            <person name="Dominguez A."/>
            <person name="Elias M."/>
            <person name="Eslava A.P."/>
            <person name="Glaser F."/>
            <person name="Grimwood J."/>
            <person name="Gutierrez G."/>
            <person name="Heitman J."/>
            <person name="Henrissat B."/>
            <person name="Iturriaga E.A."/>
            <person name="Lang B.F."/>
            <person name="Lavin J.L."/>
            <person name="Lee S."/>
            <person name="Li W."/>
            <person name="Lindquist E."/>
            <person name="Lopez-Garcia S."/>
            <person name="Luque E.M."/>
            <person name="Marcos A.T."/>
            <person name="Martin J."/>
            <person name="McCluskey K."/>
            <person name="Medina H.R."/>
            <person name="Miralles-Duran A."/>
            <person name="Miyazaki A."/>
            <person name="Munoz-Torres E."/>
            <person name="Oguiza J.A."/>
            <person name="Ohm R."/>
            <person name="Olmedo M."/>
            <person name="Orejas M."/>
            <person name="Ortiz-Castellanos L."/>
            <person name="Pisabarro A.G."/>
            <person name="Rodriguez-Romero J."/>
            <person name="Ruiz-Herrera J."/>
            <person name="Ruiz-Vazquez R."/>
            <person name="Sanz C."/>
            <person name="Schackwitz W."/>
            <person name="Schmutz J."/>
            <person name="Shahriari M."/>
            <person name="Shelest E."/>
            <person name="Silva-Franco F."/>
            <person name="Soanes D."/>
            <person name="Syed K."/>
            <person name="Tagua V.G."/>
            <person name="Talbot N.J."/>
            <person name="Thon M."/>
            <person name="De vries R.P."/>
            <person name="Wiebenga A."/>
            <person name="Yadav J.S."/>
            <person name="Braun E.L."/>
            <person name="Baker S."/>
            <person name="Garre V."/>
            <person name="Horwitz B."/>
            <person name="Torres-Martinez S."/>
            <person name="Idnurm A."/>
            <person name="Herrera-Estrella A."/>
            <person name="Gabaldon T."/>
            <person name="Grigoriev I.V."/>
        </authorList>
    </citation>
    <scope>NUCLEOTIDE SEQUENCE [LARGE SCALE GENOMIC DNA]</scope>
    <source>
        <strain evidence="9">NRRL 1555(-)</strain>
    </source>
</reference>
<evidence type="ECO:0000256" key="5">
    <source>
        <dbReference type="ARBA" id="ARBA00029543"/>
    </source>
</evidence>
<dbReference type="OrthoDB" id="49151at2759"/>